<feature type="chain" id="PRO_5031020727" description="PXPV repeat-containing protein" evidence="1">
    <location>
        <begin position="24"/>
        <end position="109"/>
    </location>
</feature>
<evidence type="ECO:0000313" key="3">
    <source>
        <dbReference type="Proteomes" id="UP000006045"/>
    </source>
</evidence>
<reference evidence="2 3" key="1">
    <citation type="submission" date="2012-08" db="EMBL/GenBank/DDBJ databases">
        <title>The genome of cave-isolated P. fluorescens strain R124 demonstrates phenotypic adaptation to the mineral environment.</title>
        <authorList>
            <person name="Barton M.D."/>
            <person name="Petronio M."/>
            <person name="Giarrizzo J.G."/>
            <person name="Bowling B.V."/>
            <person name="Barton H.A."/>
        </authorList>
    </citation>
    <scope>NUCLEOTIDE SEQUENCE [LARGE SCALE GENOMIC DNA]</scope>
    <source>
        <strain evidence="2 3">R124</strain>
    </source>
</reference>
<accession>A0A7U9CMF9</accession>
<evidence type="ECO:0000313" key="2">
    <source>
        <dbReference type="EMBL" id="EJZ57584.1"/>
    </source>
</evidence>
<feature type="signal peptide" evidence="1">
    <location>
        <begin position="1"/>
        <end position="23"/>
    </location>
</feature>
<keyword evidence="1" id="KW-0732">Signal</keyword>
<name>A0A7U9CMF9_PSEFL</name>
<dbReference type="RefSeq" id="WP_003223605.1">
    <property type="nucleotide sequence ID" value="NZ_CM001561.1"/>
</dbReference>
<evidence type="ECO:0008006" key="4">
    <source>
        <dbReference type="Google" id="ProtNLM"/>
    </source>
</evidence>
<sequence length="109" mass="11513">MIRKLPVLALLIGALAVTGQAQAGGYYYHGHGGCCWGGGHAGWVGPAAVGAVLGAVVAGSVMSSPRTVYVQQPVYVQPQPVYAPPPVYYQPPPPPVYYQPPGYYVQPRY</sequence>
<evidence type="ECO:0000256" key="1">
    <source>
        <dbReference type="SAM" id="SignalP"/>
    </source>
</evidence>
<protein>
    <recommendedName>
        <fullName evidence="4">PXPV repeat-containing protein</fullName>
    </recommendedName>
</protein>
<gene>
    <name evidence="2" type="ORF">I1A_001904</name>
</gene>
<dbReference type="Proteomes" id="UP000006045">
    <property type="component" value="Chromosome"/>
</dbReference>
<organism evidence="2 3">
    <name type="scientific">Pseudomonas fluorescens R124</name>
    <dbReference type="NCBI Taxonomy" id="743713"/>
    <lineage>
        <taxon>Bacteria</taxon>
        <taxon>Pseudomonadati</taxon>
        <taxon>Pseudomonadota</taxon>
        <taxon>Gammaproteobacteria</taxon>
        <taxon>Pseudomonadales</taxon>
        <taxon>Pseudomonadaceae</taxon>
        <taxon>Pseudomonas</taxon>
    </lineage>
</organism>
<dbReference type="AlphaFoldDB" id="A0A7U9CMF9"/>
<proteinExistence type="predicted"/>
<dbReference type="EMBL" id="CM001561">
    <property type="protein sequence ID" value="EJZ57584.1"/>
    <property type="molecule type" value="Genomic_DNA"/>
</dbReference>